<comment type="caution">
    <text evidence="1">The sequence shown here is derived from an EMBL/GenBank/DDBJ whole genome shotgun (WGS) entry which is preliminary data.</text>
</comment>
<keyword evidence="2" id="KW-1185">Reference proteome</keyword>
<dbReference type="RefSeq" id="WP_188774922.1">
    <property type="nucleotide sequence ID" value="NZ_BMMB01000003.1"/>
</dbReference>
<dbReference type="SUPFAM" id="SSF116922">
    <property type="entry name" value="YugE-like"/>
    <property type="match status" value="1"/>
</dbReference>
<name>A0ABU1ITC4_9BACL</name>
<sequence length="129" mass="15299">MNSNHSGNVHQRAYHIVALHMMEWNPMKLREWCLPHEYNIEIEHIINVLPHVHSSDELGQQLYWIMQKYFGAYAKCTDRECYDVAERMYADLQAVPEKARPLASFQVCDDRIIFGIREGSLYRRSDRSD</sequence>
<dbReference type="InterPro" id="IPR023162">
    <property type="entry name" value="Apc36109-like_dom_sf"/>
</dbReference>
<dbReference type="EMBL" id="JAVDQH010000001">
    <property type="protein sequence ID" value="MDR6242466.1"/>
    <property type="molecule type" value="Genomic_DNA"/>
</dbReference>
<reference evidence="1 2" key="1">
    <citation type="submission" date="2023-07" db="EMBL/GenBank/DDBJ databases">
        <title>Genomic Encyclopedia of Type Strains, Phase IV (KMG-IV): sequencing the most valuable type-strain genomes for metagenomic binning, comparative biology and taxonomic classification.</title>
        <authorList>
            <person name="Goeker M."/>
        </authorList>
    </citation>
    <scope>NUCLEOTIDE SEQUENCE [LARGE SCALE GENOMIC DNA]</scope>
    <source>
        <strain evidence="1 2">DSM 22170</strain>
    </source>
</reference>
<protein>
    <submittedName>
        <fullName evidence="1">Uncharacterized protein</fullName>
    </submittedName>
</protein>
<organism evidence="1 2">
    <name type="scientific">Paenibacillus hunanensis</name>
    <dbReference type="NCBI Taxonomy" id="539262"/>
    <lineage>
        <taxon>Bacteria</taxon>
        <taxon>Bacillati</taxon>
        <taxon>Bacillota</taxon>
        <taxon>Bacilli</taxon>
        <taxon>Bacillales</taxon>
        <taxon>Paenibacillaceae</taxon>
        <taxon>Paenibacillus</taxon>
    </lineage>
</organism>
<proteinExistence type="predicted"/>
<gene>
    <name evidence="1" type="ORF">JOC58_000350</name>
</gene>
<evidence type="ECO:0000313" key="1">
    <source>
        <dbReference type="EMBL" id="MDR6242466.1"/>
    </source>
</evidence>
<evidence type="ECO:0000313" key="2">
    <source>
        <dbReference type="Proteomes" id="UP001185028"/>
    </source>
</evidence>
<dbReference type="Proteomes" id="UP001185028">
    <property type="component" value="Unassembled WGS sequence"/>
</dbReference>
<accession>A0ABU1ITC4</accession>
<dbReference type="Gene3D" id="1.10.340.20">
    <property type="entry name" value="Apc36109-like domain"/>
    <property type="match status" value="1"/>
</dbReference>